<gene>
    <name evidence="2" type="ORF">ATANTOWER_027578</name>
</gene>
<name>A0ABU7CG48_9TELE</name>
<dbReference type="Proteomes" id="UP001345963">
    <property type="component" value="Unassembled WGS sequence"/>
</dbReference>
<dbReference type="EMBL" id="JAHUTI010089187">
    <property type="protein sequence ID" value="MED6260740.1"/>
    <property type="molecule type" value="Genomic_DNA"/>
</dbReference>
<comment type="caution">
    <text evidence="2">The sequence shown here is derived from an EMBL/GenBank/DDBJ whole genome shotgun (WGS) entry which is preliminary data.</text>
</comment>
<evidence type="ECO:0000313" key="3">
    <source>
        <dbReference type="Proteomes" id="UP001345963"/>
    </source>
</evidence>
<dbReference type="Gene3D" id="1.20.58.60">
    <property type="match status" value="1"/>
</dbReference>
<accession>A0ABU7CG48</accession>
<dbReference type="SUPFAM" id="SSF46966">
    <property type="entry name" value="Spectrin repeat"/>
    <property type="match status" value="1"/>
</dbReference>
<reference evidence="2 3" key="1">
    <citation type="submission" date="2021-07" db="EMBL/GenBank/DDBJ databases">
        <authorList>
            <person name="Palmer J.M."/>
        </authorList>
    </citation>
    <scope>NUCLEOTIDE SEQUENCE [LARGE SCALE GENOMIC DNA]</scope>
    <source>
        <strain evidence="2 3">AT_MEX2019</strain>
        <tissue evidence="2">Muscle</tissue>
    </source>
</reference>
<protein>
    <submittedName>
        <fullName evidence="2">Uncharacterized protein</fullName>
    </submittedName>
</protein>
<sequence>SGDEDSDTVRSSAGAGLDPAGGGLHQTGVRERLVKQLHGSTLPDSQEWSDSLMKHIQVFSSQLELLIQQLYALSQSMEKTAAPAGNIGSVKSSLADYQSFQKEVSSHQPLTSCVLHAGQHLLSCINGTSPCQCSIHTSWN</sequence>
<evidence type="ECO:0000313" key="2">
    <source>
        <dbReference type="EMBL" id="MED6260740.1"/>
    </source>
</evidence>
<proteinExistence type="predicted"/>
<keyword evidence="3" id="KW-1185">Reference proteome</keyword>
<organism evidence="2 3">
    <name type="scientific">Ataeniobius toweri</name>
    <dbReference type="NCBI Taxonomy" id="208326"/>
    <lineage>
        <taxon>Eukaryota</taxon>
        <taxon>Metazoa</taxon>
        <taxon>Chordata</taxon>
        <taxon>Craniata</taxon>
        <taxon>Vertebrata</taxon>
        <taxon>Euteleostomi</taxon>
        <taxon>Actinopterygii</taxon>
        <taxon>Neopterygii</taxon>
        <taxon>Teleostei</taxon>
        <taxon>Neoteleostei</taxon>
        <taxon>Acanthomorphata</taxon>
        <taxon>Ovalentaria</taxon>
        <taxon>Atherinomorphae</taxon>
        <taxon>Cyprinodontiformes</taxon>
        <taxon>Goodeidae</taxon>
        <taxon>Ataeniobius</taxon>
    </lineage>
</organism>
<evidence type="ECO:0000256" key="1">
    <source>
        <dbReference type="SAM" id="MobiDB-lite"/>
    </source>
</evidence>
<feature type="region of interest" description="Disordered" evidence="1">
    <location>
        <begin position="1"/>
        <end position="25"/>
    </location>
</feature>
<feature type="non-terminal residue" evidence="2">
    <location>
        <position position="1"/>
    </location>
</feature>